<accession>A0A0R3E1Y4</accession>
<dbReference type="AlphaFoldDB" id="A0A0R3E1Y4"/>
<name>A0A0R3E1Y4_9BRAD</name>
<feature type="compositionally biased region" description="Basic and acidic residues" evidence="1">
    <location>
        <begin position="54"/>
        <end position="67"/>
    </location>
</feature>
<dbReference type="EMBL" id="LJYG01000051">
    <property type="protein sequence ID" value="KRQ13788.1"/>
    <property type="molecule type" value="Genomic_DNA"/>
</dbReference>
<dbReference type="Proteomes" id="UP000051936">
    <property type="component" value="Unassembled WGS sequence"/>
</dbReference>
<feature type="region of interest" description="Disordered" evidence="1">
    <location>
        <begin position="1"/>
        <end position="67"/>
    </location>
</feature>
<sequence length="67" mass="7288">MTLHHPGPAMANSAKPSEPPKVESAKTKTADATAKKPQPPRDTDDDYEDGDIATPKRDRYGNDDEPL</sequence>
<gene>
    <name evidence="2" type="ORF">AOQ71_13640</name>
</gene>
<proteinExistence type="predicted"/>
<evidence type="ECO:0000256" key="1">
    <source>
        <dbReference type="SAM" id="MobiDB-lite"/>
    </source>
</evidence>
<feature type="compositionally biased region" description="Basic and acidic residues" evidence="1">
    <location>
        <begin position="18"/>
        <end position="29"/>
    </location>
</feature>
<organism evidence="2 3">
    <name type="scientific">Bradyrhizobium manausense</name>
    <dbReference type="NCBI Taxonomy" id="989370"/>
    <lineage>
        <taxon>Bacteria</taxon>
        <taxon>Pseudomonadati</taxon>
        <taxon>Pseudomonadota</taxon>
        <taxon>Alphaproteobacteria</taxon>
        <taxon>Hyphomicrobiales</taxon>
        <taxon>Nitrobacteraceae</taxon>
        <taxon>Bradyrhizobium</taxon>
    </lineage>
</organism>
<protein>
    <submittedName>
        <fullName evidence="2">Uncharacterized protein</fullName>
    </submittedName>
</protein>
<comment type="caution">
    <text evidence="2">The sequence shown here is derived from an EMBL/GenBank/DDBJ whole genome shotgun (WGS) entry which is preliminary data.</text>
</comment>
<reference evidence="2 3" key="1">
    <citation type="submission" date="2015-09" db="EMBL/GenBank/DDBJ databases">
        <title>Draft Genome Sequence of Bradyrhizobium manausense Strain BR 3351T, a Novel Symbiotic Nitrogen-Fixing Alphaproteobacterium Isolated from Brazilian Amazon Rain Forest.</title>
        <authorList>
            <person name="De Araujo J.L."/>
            <person name="Zilli J.E."/>
        </authorList>
    </citation>
    <scope>NUCLEOTIDE SEQUENCE [LARGE SCALE GENOMIC DNA]</scope>
    <source>
        <strain evidence="2 3">BR3351</strain>
    </source>
</reference>
<evidence type="ECO:0000313" key="2">
    <source>
        <dbReference type="EMBL" id="KRQ13788.1"/>
    </source>
</evidence>
<dbReference type="STRING" id="989370.AOQ71_13640"/>
<keyword evidence="3" id="KW-1185">Reference proteome</keyword>
<evidence type="ECO:0000313" key="3">
    <source>
        <dbReference type="Proteomes" id="UP000051936"/>
    </source>
</evidence>